<reference evidence="12 13" key="1">
    <citation type="submission" date="2017-10" db="EMBL/GenBank/DDBJ databases">
        <title>Complete Genome Sequence of Faecalibacterium prausnitzii isolated from the gut of healthy adult Indian.</title>
        <authorList>
            <person name="Bag S."/>
            <person name="Ghosh T.S."/>
            <person name="Das B."/>
        </authorList>
    </citation>
    <scope>NUCLEOTIDE SEQUENCE [LARGE SCALE GENOMIC DNA]</scope>
    <source>
        <strain evidence="12 13">Indica</strain>
    </source>
</reference>
<dbReference type="Pfam" id="PF01264">
    <property type="entry name" value="Chorismate_synt"/>
    <property type="match status" value="1"/>
</dbReference>
<dbReference type="GO" id="GO:0009073">
    <property type="term" value="P:aromatic amino acid family biosynthetic process"/>
    <property type="evidence" value="ECO:0007669"/>
    <property type="project" value="UniProtKB-KW"/>
</dbReference>
<dbReference type="InterPro" id="IPR035904">
    <property type="entry name" value="Chorismate_synth_AroC_sf"/>
</dbReference>
<evidence type="ECO:0000313" key="12">
    <source>
        <dbReference type="EMBL" id="ATL90059.1"/>
    </source>
</evidence>
<dbReference type="AlphaFoldDB" id="A0A291TAB2"/>
<evidence type="ECO:0000256" key="1">
    <source>
        <dbReference type="ARBA" id="ARBA00005044"/>
    </source>
</evidence>
<dbReference type="NCBIfam" id="NF003793">
    <property type="entry name" value="PRK05382.1"/>
    <property type="match status" value="1"/>
</dbReference>
<dbReference type="NCBIfam" id="TIGR00033">
    <property type="entry name" value="aroC"/>
    <property type="match status" value="1"/>
</dbReference>
<comment type="pathway">
    <text evidence="1 11">Metabolic intermediate biosynthesis; chorismate biosynthesis; chorismate from D-erythrose 4-phosphate and phosphoenolpyruvate: step 7/7.</text>
</comment>
<organism evidence="12 13">
    <name type="scientific">Faecalibacterium prausnitzii</name>
    <dbReference type="NCBI Taxonomy" id="853"/>
    <lineage>
        <taxon>Bacteria</taxon>
        <taxon>Bacillati</taxon>
        <taxon>Bacillota</taxon>
        <taxon>Clostridia</taxon>
        <taxon>Eubacteriales</taxon>
        <taxon>Oscillospiraceae</taxon>
        <taxon>Faecalibacterium</taxon>
    </lineage>
</organism>
<evidence type="ECO:0000256" key="11">
    <source>
        <dbReference type="HAMAP-Rule" id="MF_00300"/>
    </source>
</evidence>
<keyword evidence="10 11" id="KW-0456">Lyase</keyword>
<gene>
    <name evidence="11" type="primary">aroC</name>
    <name evidence="12" type="ORF">CRH10_06985</name>
</gene>
<dbReference type="GO" id="GO:0010181">
    <property type="term" value="F:FMN binding"/>
    <property type="evidence" value="ECO:0007669"/>
    <property type="project" value="TreeGrafter"/>
</dbReference>
<evidence type="ECO:0000256" key="8">
    <source>
        <dbReference type="ARBA" id="ARBA00022857"/>
    </source>
</evidence>
<comment type="function">
    <text evidence="11">Catalyzes the anti-1,4-elimination of the C-3 phosphate and the C-6 proR hydrogen from 5-enolpyruvylshikimate-3-phosphate (EPSP) to yield chorismate, which is the branch point compound that serves as the starting substrate for the three terminal pathways of aromatic amino acid biosynthesis. This reaction introduces a second double bond into the aromatic ring system.</text>
</comment>
<proteinExistence type="inferred from homology"/>
<evidence type="ECO:0000256" key="2">
    <source>
        <dbReference type="ARBA" id="ARBA00008014"/>
    </source>
</evidence>
<sequence length="380" mass="39462">MKNTFGSDLSLTIFGESHGRAVGAVLDGMAAGVPVEEAFLAACMDKRRARGDGLSTPRVEGDAVQFLSGVVNGRTTGTAIALMIENQNTRSGDYAKTADLLRPGHADYTAYAKYHGYQDARGGGHFSGRVTAALVAGGALVLEALNRAGIEIVTHIGRCAGISDAPFALDDPAALAAQAEALLNKSEGFALLDGSVEEPMKAAIRAAGAEGDSVGGVLETAILGLPAGVGEPYFDSVESKLAHLAFSIPAVKGIEFGSGFGFADQKGSEANDAFRMQGERIVTATNHNAGLNGGISNGMPVVFRTAVKPTPSIYKTQDTVDYIAKKDAELSIQGRHDPCIVPRAAIVQTCAAALAVGDLLTAKYGMAWMEDPTGYRKEVL</sequence>
<dbReference type="EC" id="4.2.3.5" evidence="3 11"/>
<dbReference type="GO" id="GO:0004107">
    <property type="term" value="F:chorismate synthase activity"/>
    <property type="evidence" value="ECO:0007669"/>
    <property type="project" value="UniProtKB-UniRule"/>
</dbReference>
<comment type="subunit">
    <text evidence="11">Homotetramer.</text>
</comment>
<dbReference type="Proteomes" id="UP000223709">
    <property type="component" value="Chromosome"/>
</dbReference>
<dbReference type="InterPro" id="IPR000453">
    <property type="entry name" value="Chorismate_synth"/>
</dbReference>
<comment type="catalytic activity">
    <reaction evidence="11">
        <text>5-O-(1-carboxyvinyl)-3-phosphoshikimate = chorismate + phosphate</text>
        <dbReference type="Rhea" id="RHEA:21020"/>
        <dbReference type="ChEBI" id="CHEBI:29748"/>
        <dbReference type="ChEBI" id="CHEBI:43474"/>
        <dbReference type="ChEBI" id="CHEBI:57701"/>
        <dbReference type="EC" id="4.2.3.5"/>
    </reaction>
</comment>
<dbReference type="PANTHER" id="PTHR21085:SF0">
    <property type="entry name" value="CHORISMATE SYNTHASE"/>
    <property type="match status" value="1"/>
</dbReference>
<dbReference type="CDD" id="cd07304">
    <property type="entry name" value="Chorismate_synthase"/>
    <property type="match status" value="1"/>
</dbReference>
<dbReference type="RefSeq" id="WP_098923820.1">
    <property type="nucleotide sequence ID" value="NZ_CP023819.1"/>
</dbReference>
<evidence type="ECO:0000256" key="10">
    <source>
        <dbReference type="ARBA" id="ARBA00023239"/>
    </source>
</evidence>
<feature type="binding site" evidence="11">
    <location>
        <position position="293"/>
    </location>
    <ligand>
        <name>FMN</name>
        <dbReference type="ChEBI" id="CHEBI:58210"/>
    </ligand>
</feature>
<comment type="caution">
    <text evidence="11">Lacks conserved residue(s) required for the propagation of feature annotation.</text>
</comment>
<dbReference type="UniPathway" id="UPA00053">
    <property type="reaction ID" value="UER00090"/>
</dbReference>
<dbReference type="GO" id="GO:0005829">
    <property type="term" value="C:cytosol"/>
    <property type="evidence" value="ECO:0007669"/>
    <property type="project" value="TreeGrafter"/>
</dbReference>
<feature type="binding site" evidence="11">
    <location>
        <begin position="125"/>
        <end position="127"/>
    </location>
    <ligand>
        <name>FMN</name>
        <dbReference type="ChEBI" id="CHEBI:58210"/>
    </ligand>
</feature>
<protein>
    <recommendedName>
        <fullName evidence="3 11">Chorismate synthase</fullName>
        <shortName evidence="11">CS</shortName>
        <ecNumber evidence="3 11">4.2.3.5</ecNumber>
    </recommendedName>
    <alternativeName>
        <fullName evidence="11">5-enolpyruvylshikimate-3-phosphate phospholyase</fullName>
    </alternativeName>
</protein>
<name>A0A291TAB2_9FIRM</name>
<dbReference type="GO" id="GO:0009423">
    <property type="term" value="P:chorismate biosynthetic process"/>
    <property type="evidence" value="ECO:0007669"/>
    <property type="project" value="UniProtKB-UniRule"/>
</dbReference>
<dbReference type="GO" id="GO:0008652">
    <property type="term" value="P:amino acid biosynthetic process"/>
    <property type="evidence" value="ECO:0007669"/>
    <property type="project" value="UniProtKB-KW"/>
</dbReference>
<dbReference type="EMBL" id="CP023819">
    <property type="protein sequence ID" value="ATL90059.1"/>
    <property type="molecule type" value="Genomic_DNA"/>
</dbReference>
<evidence type="ECO:0000256" key="6">
    <source>
        <dbReference type="ARBA" id="ARBA00022643"/>
    </source>
</evidence>
<dbReference type="PANTHER" id="PTHR21085">
    <property type="entry name" value="CHORISMATE SYNTHASE"/>
    <property type="match status" value="1"/>
</dbReference>
<dbReference type="PIRSF" id="PIRSF001456">
    <property type="entry name" value="Chorismate_synth"/>
    <property type="match status" value="1"/>
</dbReference>
<evidence type="ECO:0000256" key="5">
    <source>
        <dbReference type="ARBA" id="ARBA00022630"/>
    </source>
</evidence>
<keyword evidence="5 11" id="KW-0285">Flavoprotein</keyword>
<evidence type="ECO:0000256" key="4">
    <source>
        <dbReference type="ARBA" id="ARBA00022605"/>
    </source>
</evidence>
<comment type="similarity">
    <text evidence="2 11">Belongs to the chorismate synthase family.</text>
</comment>
<dbReference type="InterPro" id="IPR020541">
    <property type="entry name" value="Chorismate_synthase_CS"/>
</dbReference>
<dbReference type="PROSITE" id="PS00788">
    <property type="entry name" value="CHORISMATE_SYNTHASE_2"/>
    <property type="match status" value="1"/>
</dbReference>
<keyword evidence="4 11" id="KW-0028">Amino-acid biosynthesis</keyword>
<keyword evidence="7 11" id="KW-0274">FAD</keyword>
<comment type="cofactor">
    <cofactor evidence="11">
        <name>FMNH2</name>
        <dbReference type="ChEBI" id="CHEBI:57618"/>
    </cofactor>
    <text evidence="11">Reduced FMN (FMNH(2)).</text>
</comment>
<feature type="binding site" evidence="11">
    <location>
        <position position="47"/>
    </location>
    <ligand>
        <name>NADP(+)</name>
        <dbReference type="ChEBI" id="CHEBI:58349"/>
    </ligand>
</feature>
<evidence type="ECO:0000313" key="13">
    <source>
        <dbReference type="Proteomes" id="UP000223709"/>
    </source>
</evidence>
<evidence type="ECO:0000256" key="3">
    <source>
        <dbReference type="ARBA" id="ARBA00013036"/>
    </source>
</evidence>
<keyword evidence="6 11" id="KW-0288">FMN</keyword>
<accession>A0A291TAB2</accession>
<dbReference type="HAMAP" id="MF_00300">
    <property type="entry name" value="Chorismate_synth"/>
    <property type="match status" value="1"/>
</dbReference>
<evidence type="ECO:0000256" key="9">
    <source>
        <dbReference type="ARBA" id="ARBA00023141"/>
    </source>
</evidence>
<keyword evidence="8 11" id="KW-0521">NADP</keyword>
<keyword evidence="9 11" id="KW-0057">Aromatic amino acid biosynthesis</keyword>
<evidence type="ECO:0000256" key="7">
    <source>
        <dbReference type="ARBA" id="ARBA00022827"/>
    </source>
</evidence>
<feature type="binding site" evidence="11">
    <location>
        <begin position="308"/>
        <end position="312"/>
    </location>
    <ligand>
        <name>FMN</name>
        <dbReference type="ChEBI" id="CHEBI:58210"/>
    </ligand>
</feature>
<dbReference type="Gene3D" id="3.60.150.10">
    <property type="entry name" value="Chorismate synthase AroC"/>
    <property type="match status" value="1"/>
</dbReference>
<dbReference type="SUPFAM" id="SSF103263">
    <property type="entry name" value="Chorismate synthase, AroC"/>
    <property type="match status" value="1"/>
</dbReference>
<feature type="binding site" evidence="11">
    <location>
        <position position="335"/>
    </location>
    <ligand>
        <name>FMN</name>
        <dbReference type="ChEBI" id="CHEBI:58210"/>
    </ligand>
</feature>